<dbReference type="GO" id="GO:0005524">
    <property type="term" value="F:ATP binding"/>
    <property type="evidence" value="ECO:0007669"/>
    <property type="project" value="UniProtKB-KW"/>
</dbReference>
<dbReference type="PANTHER" id="PTHR46229">
    <property type="entry name" value="BOLA TRANSCRIPTION REGULATOR"/>
    <property type="match status" value="1"/>
</dbReference>
<comment type="caution">
    <text evidence="3">The sequence shown here is derived from an EMBL/GenBank/DDBJ whole genome shotgun (WGS) entry which is preliminary data.</text>
</comment>
<dbReference type="PIRSF" id="PIRSF003113">
    <property type="entry name" value="BolA"/>
    <property type="match status" value="1"/>
</dbReference>
<dbReference type="InterPro" id="IPR036065">
    <property type="entry name" value="BolA-like_sf"/>
</dbReference>
<dbReference type="Proteomes" id="UP000637002">
    <property type="component" value="Unassembled WGS sequence"/>
</dbReference>
<evidence type="ECO:0000313" key="4">
    <source>
        <dbReference type="Proteomes" id="UP000637002"/>
    </source>
</evidence>
<accession>A0A916TWX2</accession>
<name>A0A916TWX2_9HYPH</name>
<gene>
    <name evidence="3" type="ORF">GCM10010994_01710</name>
</gene>
<dbReference type="InterPro" id="IPR050961">
    <property type="entry name" value="BolA/IbaG_stress_morph_reg"/>
</dbReference>
<reference evidence="3" key="1">
    <citation type="journal article" date="2014" name="Int. J. Syst. Evol. Microbiol.">
        <title>Complete genome sequence of Corynebacterium casei LMG S-19264T (=DSM 44701T), isolated from a smear-ripened cheese.</title>
        <authorList>
            <consortium name="US DOE Joint Genome Institute (JGI-PGF)"/>
            <person name="Walter F."/>
            <person name="Albersmeier A."/>
            <person name="Kalinowski J."/>
            <person name="Ruckert C."/>
        </authorList>
    </citation>
    <scope>NUCLEOTIDE SEQUENCE</scope>
    <source>
        <strain evidence="3">CGMCC 1.12919</strain>
    </source>
</reference>
<keyword evidence="4" id="KW-1185">Reference proteome</keyword>
<reference evidence="3" key="2">
    <citation type="submission" date="2020-09" db="EMBL/GenBank/DDBJ databases">
        <authorList>
            <person name="Sun Q."/>
            <person name="Zhou Y."/>
        </authorList>
    </citation>
    <scope>NUCLEOTIDE SEQUENCE</scope>
    <source>
        <strain evidence="3">CGMCC 1.12919</strain>
    </source>
</reference>
<dbReference type="Gene3D" id="3.30.300.90">
    <property type="entry name" value="BolA-like"/>
    <property type="match status" value="1"/>
</dbReference>
<dbReference type="InterPro" id="IPR002634">
    <property type="entry name" value="BolA"/>
</dbReference>
<dbReference type="AlphaFoldDB" id="A0A916TWX2"/>
<dbReference type="RefSeq" id="WP_188607241.1">
    <property type="nucleotide sequence ID" value="NZ_BMGG01000001.1"/>
</dbReference>
<protein>
    <submittedName>
        <fullName evidence="3">ATP-binding protein</fullName>
    </submittedName>
</protein>
<comment type="similarity">
    <text evidence="1 2">Belongs to the BolA/IbaG family.</text>
</comment>
<sequence length="78" mass="8476">MAMQAREIEEMIRQAIPDATVEIHDLAGDGDHYAATVVSPSFKGKTRVQQHQMVYQALRGNMGGVLHALALTTSAPQD</sequence>
<evidence type="ECO:0000313" key="3">
    <source>
        <dbReference type="EMBL" id="GGC46205.1"/>
    </source>
</evidence>
<dbReference type="EMBL" id="BMGG01000001">
    <property type="protein sequence ID" value="GGC46205.1"/>
    <property type="molecule type" value="Genomic_DNA"/>
</dbReference>
<evidence type="ECO:0000256" key="1">
    <source>
        <dbReference type="ARBA" id="ARBA00005578"/>
    </source>
</evidence>
<dbReference type="Pfam" id="PF01722">
    <property type="entry name" value="BolA"/>
    <property type="match status" value="1"/>
</dbReference>
<evidence type="ECO:0000256" key="2">
    <source>
        <dbReference type="RuleBase" id="RU003860"/>
    </source>
</evidence>
<organism evidence="3 4">
    <name type="scientific">Chelatococcus reniformis</name>
    <dbReference type="NCBI Taxonomy" id="1494448"/>
    <lineage>
        <taxon>Bacteria</taxon>
        <taxon>Pseudomonadati</taxon>
        <taxon>Pseudomonadota</taxon>
        <taxon>Alphaproteobacteria</taxon>
        <taxon>Hyphomicrobiales</taxon>
        <taxon>Chelatococcaceae</taxon>
        <taxon>Chelatococcus</taxon>
    </lineage>
</organism>
<keyword evidence="3" id="KW-0547">Nucleotide-binding</keyword>
<dbReference type="PANTHER" id="PTHR46229:SF2">
    <property type="entry name" value="BOLA-LIKE PROTEIN 1"/>
    <property type="match status" value="1"/>
</dbReference>
<proteinExistence type="inferred from homology"/>
<dbReference type="SUPFAM" id="SSF82657">
    <property type="entry name" value="BolA-like"/>
    <property type="match status" value="1"/>
</dbReference>
<keyword evidence="3" id="KW-0067">ATP-binding</keyword>